<reference evidence="3" key="1">
    <citation type="submission" date="2016-10" db="EMBL/GenBank/DDBJ databases">
        <authorList>
            <person name="Varghese N."/>
            <person name="Submissions S."/>
        </authorList>
    </citation>
    <scope>NUCLEOTIDE SEQUENCE [LARGE SCALE GENOMIC DNA]</scope>
    <source>
        <strain evidence="3">XJ109</strain>
    </source>
</reference>
<name>A0A1I4YFF8_9FLAO</name>
<evidence type="ECO:0000256" key="1">
    <source>
        <dbReference type="SAM" id="Phobius"/>
    </source>
</evidence>
<dbReference type="Proteomes" id="UP000199149">
    <property type="component" value="Unassembled WGS sequence"/>
</dbReference>
<sequence length="69" mass="7737">MKTYIYIATIVLLVGLGYNLYEMDYKAGFLAEDNFRSVLGIGASICGLILVSVYFSFFRLQANLKKQTA</sequence>
<keyword evidence="1" id="KW-0472">Membrane</keyword>
<keyword evidence="3" id="KW-1185">Reference proteome</keyword>
<feature type="transmembrane region" description="Helical" evidence="1">
    <location>
        <begin position="41"/>
        <end position="60"/>
    </location>
</feature>
<keyword evidence="1" id="KW-1133">Transmembrane helix</keyword>
<evidence type="ECO:0000313" key="3">
    <source>
        <dbReference type="Proteomes" id="UP000199149"/>
    </source>
</evidence>
<gene>
    <name evidence="2" type="ORF">SAMN05421738_11114</name>
</gene>
<dbReference type="OrthoDB" id="1448612at2"/>
<dbReference type="EMBL" id="FOUZ01000011">
    <property type="protein sequence ID" value="SFN36340.1"/>
    <property type="molecule type" value="Genomic_DNA"/>
</dbReference>
<feature type="transmembrane region" description="Helical" evidence="1">
    <location>
        <begin position="5"/>
        <end position="21"/>
    </location>
</feature>
<protein>
    <submittedName>
        <fullName evidence="2">Uncharacterized protein</fullName>
    </submittedName>
</protein>
<proteinExistence type="predicted"/>
<dbReference type="AlphaFoldDB" id="A0A1I4YFF8"/>
<keyword evidence="1" id="KW-0812">Transmembrane</keyword>
<evidence type="ECO:0000313" key="2">
    <source>
        <dbReference type="EMBL" id="SFN36340.1"/>
    </source>
</evidence>
<dbReference type="RefSeq" id="WP_092908741.1">
    <property type="nucleotide sequence ID" value="NZ_FOUZ01000011.1"/>
</dbReference>
<organism evidence="2 3">
    <name type="scientific">Algoriella xinjiangensis</name>
    <dbReference type="NCBI Taxonomy" id="684065"/>
    <lineage>
        <taxon>Bacteria</taxon>
        <taxon>Pseudomonadati</taxon>
        <taxon>Bacteroidota</taxon>
        <taxon>Flavobacteriia</taxon>
        <taxon>Flavobacteriales</taxon>
        <taxon>Weeksellaceae</taxon>
        <taxon>Algoriella</taxon>
    </lineage>
</organism>
<dbReference type="STRING" id="684065.SAMN05421738_11114"/>
<accession>A0A1I4YFF8</accession>